<evidence type="ECO:0000256" key="3">
    <source>
        <dbReference type="ARBA" id="ARBA00023125"/>
    </source>
</evidence>
<protein>
    <submittedName>
        <fullName evidence="6">LysR family transcriptional regulator, glycine cleavage system transcriptional activator</fullName>
    </submittedName>
</protein>
<dbReference type="Pfam" id="PF00126">
    <property type="entry name" value="HTH_1"/>
    <property type="match status" value="1"/>
</dbReference>
<proteinExistence type="inferred from homology"/>
<keyword evidence="3" id="KW-0238">DNA-binding</keyword>
<dbReference type="EMBL" id="FZPA01000003">
    <property type="protein sequence ID" value="SNS68819.1"/>
    <property type="molecule type" value="Genomic_DNA"/>
</dbReference>
<evidence type="ECO:0000313" key="6">
    <source>
        <dbReference type="EMBL" id="SNS68819.1"/>
    </source>
</evidence>
<evidence type="ECO:0000259" key="5">
    <source>
        <dbReference type="PROSITE" id="PS50931"/>
    </source>
</evidence>
<dbReference type="InterPro" id="IPR005119">
    <property type="entry name" value="LysR_subst-bd"/>
</dbReference>
<sequence>MSRLPPLAAIRAFESAGRLENFSRAAEELGMTQAAVSYQVRQLEDRLGRALFVREKGRVRLSETGQRLLPAISTAFASMGDAFAALGNDEADILTISAATTFGGTWLSARIGRFQLRYPDLAVRLSMSNAYVDFDASDVDVAIRIGPGGWPGLRADFLFRSHVTPICAPAFLEANRITAPADLLNVERLAPNDPWWAGWLAEAGVDVKPPPRRGVELDSQLQEASAVQGGYGIALMTPLLWRAELDSGRMVQPFETLYQPGGANWLVYREGRSRVRKIERFREWLREEFEADRPLLPEALWQPLD</sequence>
<dbReference type="OrthoDB" id="9813056at2"/>
<dbReference type="SUPFAM" id="SSF46785">
    <property type="entry name" value="Winged helix' DNA-binding domain"/>
    <property type="match status" value="1"/>
</dbReference>
<evidence type="ECO:0000256" key="2">
    <source>
        <dbReference type="ARBA" id="ARBA00023015"/>
    </source>
</evidence>
<accession>A0A239GI48</accession>
<dbReference type="Gene3D" id="3.40.190.10">
    <property type="entry name" value="Periplasmic binding protein-like II"/>
    <property type="match status" value="2"/>
</dbReference>
<dbReference type="PROSITE" id="PS50931">
    <property type="entry name" value="HTH_LYSR"/>
    <property type="match status" value="1"/>
</dbReference>
<evidence type="ECO:0000256" key="4">
    <source>
        <dbReference type="ARBA" id="ARBA00023163"/>
    </source>
</evidence>
<dbReference type="InterPro" id="IPR036388">
    <property type="entry name" value="WH-like_DNA-bd_sf"/>
</dbReference>
<dbReference type="SUPFAM" id="SSF53850">
    <property type="entry name" value="Periplasmic binding protein-like II"/>
    <property type="match status" value="1"/>
</dbReference>
<reference evidence="6 7" key="1">
    <citation type="submission" date="2017-06" db="EMBL/GenBank/DDBJ databases">
        <authorList>
            <person name="Kim H.J."/>
            <person name="Triplett B.A."/>
        </authorList>
    </citation>
    <scope>NUCLEOTIDE SEQUENCE [LARGE SCALE GENOMIC DNA]</scope>
    <source>
        <strain evidence="6 7">DS15</strain>
    </source>
</reference>
<dbReference type="PANTHER" id="PTHR30537:SF74">
    <property type="entry name" value="HTH-TYPE TRANSCRIPTIONAL REGULATOR TRPI"/>
    <property type="match status" value="1"/>
</dbReference>
<keyword evidence="2" id="KW-0805">Transcription regulation</keyword>
<dbReference type="InterPro" id="IPR000847">
    <property type="entry name" value="LysR_HTH_N"/>
</dbReference>
<dbReference type="Proteomes" id="UP000198339">
    <property type="component" value="Unassembled WGS sequence"/>
</dbReference>
<keyword evidence="4" id="KW-0804">Transcription</keyword>
<evidence type="ECO:0000313" key="7">
    <source>
        <dbReference type="Proteomes" id="UP000198339"/>
    </source>
</evidence>
<dbReference type="GO" id="GO:0006351">
    <property type="term" value="P:DNA-templated transcription"/>
    <property type="evidence" value="ECO:0007669"/>
    <property type="project" value="TreeGrafter"/>
</dbReference>
<feature type="domain" description="HTH lysR-type" evidence="5">
    <location>
        <begin position="5"/>
        <end position="62"/>
    </location>
</feature>
<organism evidence="6 7">
    <name type="scientific">Sphingopyxis indica</name>
    <dbReference type="NCBI Taxonomy" id="436663"/>
    <lineage>
        <taxon>Bacteria</taxon>
        <taxon>Pseudomonadati</taxon>
        <taxon>Pseudomonadota</taxon>
        <taxon>Alphaproteobacteria</taxon>
        <taxon>Sphingomonadales</taxon>
        <taxon>Sphingomonadaceae</taxon>
        <taxon>Sphingopyxis</taxon>
    </lineage>
</organism>
<dbReference type="GO" id="GO:0043565">
    <property type="term" value="F:sequence-specific DNA binding"/>
    <property type="evidence" value="ECO:0007669"/>
    <property type="project" value="TreeGrafter"/>
</dbReference>
<dbReference type="InterPro" id="IPR036390">
    <property type="entry name" value="WH_DNA-bd_sf"/>
</dbReference>
<evidence type="ECO:0000256" key="1">
    <source>
        <dbReference type="ARBA" id="ARBA00009437"/>
    </source>
</evidence>
<dbReference type="GO" id="GO:0003700">
    <property type="term" value="F:DNA-binding transcription factor activity"/>
    <property type="evidence" value="ECO:0007669"/>
    <property type="project" value="InterPro"/>
</dbReference>
<comment type="similarity">
    <text evidence="1">Belongs to the LysR transcriptional regulatory family.</text>
</comment>
<gene>
    <name evidence="6" type="ORF">SAMN06295955_103216</name>
</gene>
<dbReference type="CDD" id="cd08432">
    <property type="entry name" value="PBP2_GcdR_TrpI_HvrB_AmpR_like"/>
    <property type="match status" value="1"/>
</dbReference>
<dbReference type="Gene3D" id="1.10.10.10">
    <property type="entry name" value="Winged helix-like DNA-binding domain superfamily/Winged helix DNA-binding domain"/>
    <property type="match status" value="1"/>
</dbReference>
<keyword evidence="7" id="KW-1185">Reference proteome</keyword>
<dbReference type="InterPro" id="IPR058163">
    <property type="entry name" value="LysR-type_TF_proteobact-type"/>
</dbReference>
<name>A0A239GI48_9SPHN</name>
<dbReference type="AlphaFoldDB" id="A0A239GI48"/>
<dbReference type="PRINTS" id="PR00039">
    <property type="entry name" value="HTHLYSR"/>
</dbReference>
<dbReference type="Pfam" id="PF03466">
    <property type="entry name" value="LysR_substrate"/>
    <property type="match status" value="1"/>
</dbReference>
<dbReference type="RefSeq" id="WP_089215284.1">
    <property type="nucleotide sequence ID" value="NZ_FZPA01000003.1"/>
</dbReference>
<dbReference type="PANTHER" id="PTHR30537">
    <property type="entry name" value="HTH-TYPE TRANSCRIPTIONAL REGULATOR"/>
    <property type="match status" value="1"/>
</dbReference>